<dbReference type="Proteomes" id="UP001221898">
    <property type="component" value="Unassembled WGS sequence"/>
</dbReference>
<comment type="caution">
    <text evidence="2">The sequence shown here is derived from an EMBL/GenBank/DDBJ whole genome shotgun (WGS) entry which is preliminary data.</text>
</comment>
<evidence type="ECO:0000313" key="3">
    <source>
        <dbReference type="Proteomes" id="UP001221898"/>
    </source>
</evidence>
<evidence type="ECO:0000313" key="2">
    <source>
        <dbReference type="EMBL" id="KAJ8383390.1"/>
    </source>
</evidence>
<organism evidence="2 3">
    <name type="scientific">Aldrovandia affinis</name>
    <dbReference type="NCBI Taxonomy" id="143900"/>
    <lineage>
        <taxon>Eukaryota</taxon>
        <taxon>Metazoa</taxon>
        <taxon>Chordata</taxon>
        <taxon>Craniata</taxon>
        <taxon>Vertebrata</taxon>
        <taxon>Euteleostomi</taxon>
        <taxon>Actinopterygii</taxon>
        <taxon>Neopterygii</taxon>
        <taxon>Teleostei</taxon>
        <taxon>Notacanthiformes</taxon>
        <taxon>Halosauridae</taxon>
        <taxon>Aldrovandia</taxon>
    </lineage>
</organism>
<name>A0AAD7RFU6_9TELE</name>
<keyword evidence="3" id="KW-1185">Reference proteome</keyword>
<feature type="compositionally biased region" description="Pro residues" evidence="1">
    <location>
        <begin position="29"/>
        <end position="38"/>
    </location>
</feature>
<feature type="compositionally biased region" description="Polar residues" evidence="1">
    <location>
        <begin position="41"/>
        <end position="70"/>
    </location>
</feature>
<protein>
    <submittedName>
        <fullName evidence="2">Uncharacterized protein</fullName>
    </submittedName>
</protein>
<feature type="region of interest" description="Disordered" evidence="1">
    <location>
        <begin position="1"/>
        <end position="114"/>
    </location>
</feature>
<dbReference type="AlphaFoldDB" id="A0AAD7RFU6"/>
<accession>A0AAD7RFU6</accession>
<sequence>MLSYASHSGLASDPRKLESGLSTLAAVPFHPPVHPDAPPETGQQGRPQPETTSPRTPHRVTTVTEGSRPNPSAAVPIPRLQATGPSLPFGDGYASRGLRRGGGRRCTSSTRVGV</sequence>
<reference evidence="2" key="1">
    <citation type="journal article" date="2023" name="Science">
        <title>Genome structures resolve the early diversification of teleost fishes.</title>
        <authorList>
            <person name="Parey E."/>
            <person name="Louis A."/>
            <person name="Montfort J."/>
            <person name="Bouchez O."/>
            <person name="Roques C."/>
            <person name="Iampietro C."/>
            <person name="Lluch J."/>
            <person name="Castinel A."/>
            <person name="Donnadieu C."/>
            <person name="Desvignes T."/>
            <person name="Floi Bucao C."/>
            <person name="Jouanno E."/>
            <person name="Wen M."/>
            <person name="Mejri S."/>
            <person name="Dirks R."/>
            <person name="Jansen H."/>
            <person name="Henkel C."/>
            <person name="Chen W.J."/>
            <person name="Zahm M."/>
            <person name="Cabau C."/>
            <person name="Klopp C."/>
            <person name="Thompson A.W."/>
            <person name="Robinson-Rechavi M."/>
            <person name="Braasch I."/>
            <person name="Lecointre G."/>
            <person name="Bobe J."/>
            <person name="Postlethwait J.H."/>
            <person name="Berthelot C."/>
            <person name="Roest Crollius H."/>
            <person name="Guiguen Y."/>
        </authorList>
    </citation>
    <scope>NUCLEOTIDE SEQUENCE</scope>
    <source>
        <strain evidence="2">NC1722</strain>
    </source>
</reference>
<dbReference type="EMBL" id="JAINUG010000294">
    <property type="protein sequence ID" value="KAJ8383390.1"/>
    <property type="molecule type" value="Genomic_DNA"/>
</dbReference>
<evidence type="ECO:0000256" key="1">
    <source>
        <dbReference type="SAM" id="MobiDB-lite"/>
    </source>
</evidence>
<proteinExistence type="predicted"/>
<gene>
    <name evidence="2" type="ORF">AAFF_G00220900</name>
</gene>